<evidence type="ECO:0000313" key="1">
    <source>
        <dbReference type="EMBL" id="MBE1525279.1"/>
    </source>
</evidence>
<dbReference type="PANTHER" id="PTHR36848:SF2">
    <property type="entry name" value="SECRETED PROTEIN"/>
    <property type="match status" value="1"/>
</dbReference>
<dbReference type="Gene3D" id="2.60.120.260">
    <property type="entry name" value="Galactose-binding domain-like"/>
    <property type="match status" value="1"/>
</dbReference>
<keyword evidence="2" id="KW-1185">Reference proteome</keyword>
<dbReference type="InterPro" id="IPR053161">
    <property type="entry name" value="Ulvan_degrading_GH"/>
</dbReference>
<accession>A0ABR9JH85</accession>
<dbReference type="EMBL" id="JADBED010000001">
    <property type="protein sequence ID" value="MBE1525279.1"/>
    <property type="molecule type" value="Genomic_DNA"/>
</dbReference>
<reference evidence="1 2" key="1">
    <citation type="submission" date="2020-10" db="EMBL/GenBank/DDBJ databases">
        <title>Sequencing the genomes of 1000 actinobacteria strains.</title>
        <authorList>
            <person name="Klenk H.-P."/>
        </authorList>
    </citation>
    <scope>NUCLEOTIDE SEQUENCE [LARGE SCALE GENOMIC DNA]</scope>
    <source>
        <strain evidence="1 2">DSM 15666</strain>
    </source>
</reference>
<dbReference type="Proteomes" id="UP000643525">
    <property type="component" value="Unassembled WGS sequence"/>
</dbReference>
<proteinExistence type="predicted"/>
<gene>
    <name evidence="1" type="ORF">H4W27_002397</name>
</gene>
<protein>
    <recommendedName>
        <fullName evidence="3">Glycoside hydrolase</fullName>
    </recommendedName>
</protein>
<sequence>MTMTEIERLHSGFRNPDPAARAMMRWWWFGPDVARGDLLRDLNDMAAAGIGGVECSFVYPMEAASDTFLSDTFLADLRFAAQAAQDRGLRFDVTLGSGWPYGGPHIDESTASRRLHWEREEVLMQAQRIPIPRAWASDRFIAGYIGEGTRWEAPASYTQLQREGDHLIVPPGRGPRVLLMAISRLSGQTLKRAASGAEGWVLDHMNPAAARAHIQAVAEPLVAAAGAERIGTVFCDSLEVFNADWTGTLVEEFSDRRGYDPLPQLWQLTLAQGAGREFQADFHRTLTELVEENFVQVFGEWARSRGLSFRIQCYGQPPVTISSYRHADAFEGEGWGWDTITACRWASSAGQIYGKEVISSETWTWNHSPSFRSTPLDILGEAHDHLLMGINQFVGHGWPSSPRPETDPHSPAAAELGRVFYASAALDSRNAWWDTAPALWGTLHRLSWLMRQGHRLSQVGVYLPARDISTGFGGAGRVDLYKESRLHIGDDLPHAIRTSGLDFDLFDDDAAAVLDPARFPLVVLPHAREIPPETIAWLHAVEEAGGVVLDLGGAAGIGLAITDPDVVPDHLPITTEVPVRILPGAKLVSGVESGVAKNETVAVTTRAVGAARVHFVANTGQATTEVELILAPAGSIGSAAHDRVVERWDAETGAVHMIQRSSGRVQLMLEAYEAVVLVEHGETSRAESADSAAFTGAPDPQPQRVSIDGWRVQFTDQDHSQPVELPHQWEKDPARSLYSGTAVYTAAIEIPDSAHSVLLDLGQAKPHALTDPEAAGLMEASFSAEVLPPVGAAAKVLIDGEEVGFLWKTPYRINLTDRVRPGGTHELALVVSNVTSHRLAADAGIPRLVAESQQSFGLRFGIQTLDLALADVASGLLTKPTLSIT</sequence>
<dbReference type="Pfam" id="PF17132">
    <property type="entry name" value="Glyco_hydro_106"/>
    <property type="match status" value="1"/>
</dbReference>
<dbReference type="SUPFAM" id="SSF49785">
    <property type="entry name" value="Galactose-binding domain-like"/>
    <property type="match status" value="1"/>
</dbReference>
<name>A0ABR9JH85_9MICC</name>
<organism evidence="1 2">
    <name type="scientific">Nesterenkonia lutea</name>
    <dbReference type="NCBI Taxonomy" id="272919"/>
    <lineage>
        <taxon>Bacteria</taxon>
        <taxon>Bacillati</taxon>
        <taxon>Actinomycetota</taxon>
        <taxon>Actinomycetes</taxon>
        <taxon>Micrococcales</taxon>
        <taxon>Micrococcaceae</taxon>
        <taxon>Nesterenkonia</taxon>
    </lineage>
</organism>
<evidence type="ECO:0008006" key="3">
    <source>
        <dbReference type="Google" id="ProtNLM"/>
    </source>
</evidence>
<dbReference type="PANTHER" id="PTHR36848">
    <property type="entry name" value="DNA-BINDING PROTEIN (PUTATIVE SECRETED PROTEIN)-RELATED"/>
    <property type="match status" value="1"/>
</dbReference>
<dbReference type="RefSeq" id="WP_192596164.1">
    <property type="nucleotide sequence ID" value="NZ_BAAALJ010000013.1"/>
</dbReference>
<evidence type="ECO:0000313" key="2">
    <source>
        <dbReference type="Proteomes" id="UP000643525"/>
    </source>
</evidence>
<dbReference type="InterPro" id="IPR008979">
    <property type="entry name" value="Galactose-bd-like_sf"/>
</dbReference>
<comment type="caution">
    <text evidence="1">The sequence shown here is derived from an EMBL/GenBank/DDBJ whole genome shotgun (WGS) entry which is preliminary data.</text>
</comment>